<evidence type="ECO:0000313" key="13">
    <source>
        <dbReference type="EMBL" id="RKP29860.1"/>
    </source>
</evidence>
<dbReference type="PANTHER" id="PTHR45683">
    <property type="entry name" value="MITOCHONDRIAL NICOTINAMIDE ADENINE DINUCLEOTIDE TRANSPORTER 1-RELATED-RELATED"/>
    <property type="match status" value="1"/>
</dbReference>
<keyword evidence="14" id="KW-1185">Reference proteome</keyword>
<feature type="transmembrane region" description="Helical" evidence="12">
    <location>
        <begin position="257"/>
        <end position="278"/>
    </location>
</feature>
<dbReference type="GO" id="GO:0005743">
    <property type="term" value="C:mitochondrial inner membrane"/>
    <property type="evidence" value="ECO:0007669"/>
    <property type="project" value="UniProtKB-SubCell"/>
</dbReference>
<feature type="repeat" description="Solcar" evidence="10">
    <location>
        <begin position="256"/>
        <end position="343"/>
    </location>
</feature>
<keyword evidence="4 10" id="KW-0812">Transmembrane</keyword>
<evidence type="ECO:0000256" key="7">
    <source>
        <dbReference type="ARBA" id="ARBA00022989"/>
    </source>
</evidence>
<dbReference type="InterPro" id="IPR018108">
    <property type="entry name" value="MCP_transmembrane"/>
</dbReference>
<dbReference type="InterPro" id="IPR002067">
    <property type="entry name" value="MCP"/>
</dbReference>
<dbReference type="Pfam" id="PF00153">
    <property type="entry name" value="Mito_carr"/>
    <property type="match status" value="3"/>
</dbReference>
<organism evidence="13 14">
    <name type="scientific">Metschnikowia bicuspidata</name>
    <dbReference type="NCBI Taxonomy" id="27322"/>
    <lineage>
        <taxon>Eukaryota</taxon>
        <taxon>Fungi</taxon>
        <taxon>Dikarya</taxon>
        <taxon>Ascomycota</taxon>
        <taxon>Saccharomycotina</taxon>
        <taxon>Pichiomycetes</taxon>
        <taxon>Metschnikowiaceae</taxon>
        <taxon>Metschnikowia</taxon>
    </lineage>
</organism>
<evidence type="ECO:0000256" key="10">
    <source>
        <dbReference type="PROSITE-ProRule" id="PRU00282"/>
    </source>
</evidence>
<dbReference type="InterPro" id="IPR044712">
    <property type="entry name" value="SLC25A32-like"/>
</dbReference>
<dbReference type="InterPro" id="IPR023395">
    <property type="entry name" value="MCP_dom_sf"/>
</dbReference>
<reference evidence="14" key="1">
    <citation type="journal article" date="2018" name="Nat. Microbiol.">
        <title>Leveraging single-cell genomics to expand the fungal tree of life.</title>
        <authorList>
            <person name="Ahrendt S.R."/>
            <person name="Quandt C.A."/>
            <person name="Ciobanu D."/>
            <person name="Clum A."/>
            <person name="Salamov A."/>
            <person name="Andreopoulos B."/>
            <person name="Cheng J.F."/>
            <person name="Woyke T."/>
            <person name="Pelin A."/>
            <person name="Henrissat B."/>
            <person name="Reynolds N.K."/>
            <person name="Benny G.L."/>
            <person name="Smith M.E."/>
            <person name="James T.Y."/>
            <person name="Grigoriev I.V."/>
        </authorList>
    </citation>
    <scope>NUCLEOTIDE SEQUENCE [LARGE SCALE GENOMIC DNA]</scope>
    <source>
        <strain evidence="14">Baker2002</strain>
    </source>
</reference>
<evidence type="ECO:0000256" key="11">
    <source>
        <dbReference type="RuleBase" id="RU000488"/>
    </source>
</evidence>
<evidence type="ECO:0000256" key="1">
    <source>
        <dbReference type="ARBA" id="ARBA00004448"/>
    </source>
</evidence>
<evidence type="ECO:0000256" key="12">
    <source>
        <dbReference type="SAM" id="Phobius"/>
    </source>
</evidence>
<keyword evidence="5" id="KW-0677">Repeat</keyword>
<proteinExistence type="inferred from homology"/>
<evidence type="ECO:0000256" key="5">
    <source>
        <dbReference type="ARBA" id="ARBA00022737"/>
    </source>
</evidence>
<comment type="similarity">
    <text evidence="2 11">Belongs to the mitochondrial carrier (TC 2.A.29) family.</text>
</comment>
<keyword evidence="9 10" id="KW-0472">Membrane</keyword>
<dbReference type="AlphaFoldDB" id="A0A4P9ZD89"/>
<evidence type="ECO:0000256" key="4">
    <source>
        <dbReference type="ARBA" id="ARBA00022692"/>
    </source>
</evidence>
<dbReference type="PROSITE" id="PS50920">
    <property type="entry name" value="SOLCAR"/>
    <property type="match status" value="3"/>
</dbReference>
<dbReference type="FunFam" id="1.50.40.10:FF:000075">
    <property type="entry name" value="Nicotinamide adenine dinucleotide transporter 2, mitochondrial"/>
    <property type="match status" value="1"/>
</dbReference>
<evidence type="ECO:0000256" key="6">
    <source>
        <dbReference type="ARBA" id="ARBA00022792"/>
    </source>
</evidence>
<keyword evidence="6" id="KW-0999">Mitochondrion inner membrane</keyword>
<feature type="transmembrane region" description="Helical" evidence="12">
    <location>
        <begin position="59"/>
        <end position="81"/>
    </location>
</feature>
<protein>
    <submittedName>
        <fullName evidence="13">Mitochondrial carrier</fullName>
    </submittedName>
</protein>
<keyword evidence="8" id="KW-0496">Mitochondrion</keyword>
<keyword evidence="3 11" id="KW-0813">Transport</keyword>
<feature type="repeat" description="Solcar" evidence="10">
    <location>
        <begin position="55"/>
        <end position="141"/>
    </location>
</feature>
<dbReference type="Proteomes" id="UP000268321">
    <property type="component" value="Unassembled WGS sequence"/>
</dbReference>
<comment type="subcellular location">
    <subcellularLocation>
        <location evidence="1">Mitochondrion inner membrane</location>
        <topology evidence="1">Multi-pass membrane protein</topology>
    </subcellularLocation>
</comment>
<evidence type="ECO:0000256" key="8">
    <source>
        <dbReference type="ARBA" id="ARBA00023128"/>
    </source>
</evidence>
<evidence type="ECO:0000256" key="9">
    <source>
        <dbReference type="ARBA" id="ARBA00023136"/>
    </source>
</evidence>
<gene>
    <name evidence="13" type="ORF">METBISCDRAFT_31343</name>
</gene>
<evidence type="ECO:0000256" key="2">
    <source>
        <dbReference type="ARBA" id="ARBA00006375"/>
    </source>
</evidence>
<sequence length="351" mass="39542">MLHDPPGRCPPVRDFSNVIHGEDLEFRAENNPPLVHLRSGRLGRIPAARFLDSFLESQLVAMAGAASGFVAGVFVCPLDVIKTRFQAQSSSYKYTGFYNAFKTIVRDEGPAALFRGVVPVTIGYLPTWAIYFSVYERAKRFYPQFFTEIMGTNIDFLNHVAASTTAGACCSVLVNPIWVVKTRLMVQTGKEKVFYTGTLDAFRKMYRKEGMRVFYSGLVPSLFGLVHVGIHFPLYEKLKQVLHVDDSDYIARASNMALWRLLVASAVSKMIASTITYPHEILRTRMQMQSAEERRTLGLANEFRKIYTKQGPRGFYAGYVTNLARTVPASAVTLVSFEYFKTYLLELSGRL</sequence>
<keyword evidence="7 12" id="KW-1133">Transmembrane helix</keyword>
<feature type="transmembrane region" description="Helical" evidence="12">
    <location>
        <begin position="213"/>
        <end position="234"/>
    </location>
</feature>
<evidence type="ECO:0000313" key="14">
    <source>
        <dbReference type="Proteomes" id="UP000268321"/>
    </source>
</evidence>
<dbReference type="GO" id="GO:0015215">
    <property type="term" value="F:nucleotide transmembrane transporter activity"/>
    <property type="evidence" value="ECO:0007669"/>
    <property type="project" value="UniProtKB-ARBA"/>
</dbReference>
<dbReference type="EMBL" id="ML004472">
    <property type="protein sequence ID" value="RKP29860.1"/>
    <property type="molecule type" value="Genomic_DNA"/>
</dbReference>
<name>A0A4P9ZD89_9ASCO</name>
<feature type="repeat" description="Solcar" evidence="10">
    <location>
        <begin position="154"/>
        <end position="241"/>
    </location>
</feature>
<evidence type="ECO:0000256" key="3">
    <source>
        <dbReference type="ARBA" id="ARBA00022448"/>
    </source>
</evidence>
<dbReference type="Gene3D" id="1.50.40.10">
    <property type="entry name" value="Mitochondrial carrier domain"/>
    <property type="match status" value="2"/>
</dbReference>
<dbReference type="SUPFAM" id="SSF103506">
    <property type="entry name" value="Mitochondrial carrier"/>
    <property type="match status" value="1"/>
</dbReference>
<accession>A0A4P9ZD89</accession>
<dbReference type="PRINTS" id="PR00926">
    <property type="entry name" value="MITOCARRIER"/>
</dbReference>
<dbReference type="OrthoDB" id="10266426at2759"/>